<keyword evidence="8" id="KW-0030">Aminoacyl-tRNA synthetase</keyword>
<dbReference type="EC" id="6.1.1.9" evidence="2 13"/>
<dbReference type="InterPro" id="IPR002303">
    <property type="entry name" value="Valyl-tRNA_ligase"/>
</dbReference>
<keyword evidence="7" id="KW-0648">Protein biosynthesis</keyword>
<dbReference type="SUPFAM" id="SSF50677">
    <property type="entry name" value="ValRS/IleRS/LeuRS editing domain"/>
    <property type="match status" value="1"/>
</dbReference>
<dbReference type="InterPro" id="IPR002300">
    <property type="entry name" value="aa-tRNA-synth_Ia"/>
</dbReference>
<dbReference type="InterPro" id="IPR009080">
    <property type="entry name" value="tRNAsynth_Ia_anticodon-bd"/>
</dbReference>
<evidence type="ECO:0000313" key="17">
    <source>
        <dbReference type="Proteomes" id="UP000278149"/>
    </source>
</evidence>
<evidence type="ECO:0000256" key="10">
    <source>
        <dbReference type="ARBA" id="ARBA00047552"/>
    </source>
</evidence>
<dbReference type="GO" id="GO:0002161">
    <property type="term" value="F:aminoacyl-tRNA deacylase activity"/>
    <property type="evidence" value="ECO:0007669"/>
    <property type="project" value="InterPro"/>
</dbReference>
<dbReference type="GO" id="GO:0006438">
    <property type="term" value="P:valyl-tRNA aminoacylation"/>
    <property type="evidence" value="ECO:0007669"/>
    <property type="project" value="UniProtKB-UniRule"/>
</dbReference>
<dbReference type="NCBIfam" id="NF009687">
    <property type="entry name" value="PRK13208.1"/>
    <property type="match status" value="1"/>
</dbReference>
<dbReference type="CDD" id="cd07962">
    <property type="entry name" value="Anticodon_Ia_Val"/>
    <property type="match status" value="1"/>
</dbReference>
<evidence type="ECO:0000256" key="13">
    <source>
        <dbReference type="NCBIfam" id="TIGR00422"/>
    </source>
</evidence>
<accession>A0A3R9PCP7</accession>
<comment type="catalytic activity">
    <reaction evidence="10">
        <text>tRNA(Val) + L-valine + ATP = L-valyl-tRNA(Val) + AMP + diphosphate</text>
        <dbReference type="Rhea" id="RHEA:10704"/>
        <dbReference type="Rhea" id="RHEA-COMP:9672"/>
        <dbReference type="Rhea" id="RHEA-COMP:9708"/>
        <dbReference type="ChEBI" id="CHEBI:30616"/>
        <dbReference type="ChEBI" id="CHEBI:33019"/>
        <dbReference type="ChEBI" id="CHEBI:57762"/>
        <dbReference type="ChEBI" id="CHEBI:78442"/>
        <dbReference type="ChEBI" id="CHEBI:78537"/>
        <dbReference type="ChEBI" id="CHEBI:456215"/>
        <dbReference type="EC" id="6.1.1.9"/>
    </reaction>
</comment>
<dbReference type="Gene3D" id="3.40.50.620">
    <property type="entry name" value="HUPs"/>
    <property type="match status" value="2"/>
</dbReference>
<name>A0A3R9PCP7_9CREN</name>
<evidence type="ECO:0000256" key="5">
    <source>
        <dbReference type="ARBA" id="ARBA00022741"/>
    </source>
</evidence>
<evidence type="ECO:0000256" key="2">
    <source>
        <dbReference type="ARBA" id="ARBA00013169"/>
    </source>
</evidence>
<evidence type="ECO:0000313" key="16">
    <source>
        <dbReference type="EMBL" id="RSN67302.1"/>
    </source>
</evidence>
<comment type="similarity">
    <text evidence="12">Belongs to the class-I aminoacyl-tRNA synthetase family. ValS type 2 subfamily.</text>
</comment>
<reference evidence="16 17" key="1">
    <citation type="submission" date="2018-10" db="EMBL/GenBank/DDBJ databases">
        <title>Co-occurring genomic capacity for anaerobic methane metabolism and dissimilatory sulfite reduction discovered in the Korarchaeota.</title>
        <authorList>
            <person name="Mckay L.J."/>
            <person name="Dlakic M."/>
            <person name="Fields M.W."/>
            <person name="Delmont T.O."/>
            <person name="Eren A.M."/>
            <person name="Jay Z.J."/>
            <person name="Klingelsmith K.B."/>
            <person name="Rusch D.B."/>
            <person name="Inskeep W.P."/>
        </authorList>
    </citation>
    <scope>NUCLEOTIDE SEQUENCE [LARGE SCALE GENOMIC DNA]</scope>
    <source>
        <strain evidence="16 17">WS</strain>
    </source>
</reference>
<dbReference type="Gene3D" id="1.10.730.10">
    <property type="entry name" value="Isoleucyl-tRNA Synthetase, Domain 1"/>
    <property type="match status" value="1"/>
</dbReference>
<dbReference type="FunFam" id="3.40.50.620:FF:000192">
    <property type="entry name" value="Valine--tRNA ligase"/>
    <property type="match status" value="1"/>
</dbReference>
<dbReference type="PANTHER" id="PTHR11946:SF93">
    <property type="entry name" value="VALINE--TRNA LIGASE, CHLOROPLASTIC_MITOCHONDRIAL 2"/>
    <property type="match status" value="1"/>
</dbReference>
<dbReference type="Proteomes" id="UP000278149">
    <property type="component" value="Unassembled WGS sequence"/>
</dbReference>
<dbReference type="NCBIfam" id="TIGR00422">
    <property type="entry name" value="valS"/>
    <property type="match status" value="1"/>
</dbReference>
<dbReference type="RefSeq" id="WP_125742837.1">
    <property type="nucleotide sequence ID" value="NZ_RCOR01000045.1"/>
</dbReference>
<keyword evidence="6" id="KW-0067">ATP-binding</keyword>
<proteinExistence type="inferred from homology"/>
<evidence type="ECO:0000256" key="8">
    <source>
        <dbReference type="ARBA" id="ARBA00023146"/>
    </source>
</evidence>
<dbReference type="AlphaFoldDB" id="A0A3R9PCP7"/>
<dbReference type="GO" id="GO:0004832">
    <property type="term" value="F:valine-tRNA ligase activity"/>
    <property type="evidence" value="ECO:0007669"/>
    <property type="project" value="UniProtKB-UniRule"/>
</dbReference>
<evidence type="ECO:0000256" key="6">
    <source>
        <dbReference type="ARBA" id="ARBA00022840"/>
    </source>
</evidence>
<keyword evidence="5" id="KW-0547">Nucleotide-binding</keyword>
<feature type="domain" description="Methionyl/Valyl/Leucyl/Isoleucyl-tRNA synthetase anticodon-binding" evidence="15">
    <location>
        <begin position="610"/>
        <end position="756"/>
    </location>
</feature>
<evidence type="ECO:0000256" key="11">
    <source>
        <dbReference type="ARBA" id="ARBA00055630"/>
    </source>
</evidence>
<evidence type="ECO:0000256" key="7">
    <source>
        <dbReference type="ARBA" id="ARBA00022917"/>
    </source>
</evidence>
<dbReference type="Pfam" id="PF00133">
    <property type="entry name" value="tRNA-synt_1"/>
    <property type="match status" value="1"/>
</dbReference>
<dbReference type="GO" id="GO:0005524">
    <property type="term" value="F:ATP binding"/>
    <property type="evidence" value="ECO:0007669"/>
    <property type="project" value="UniProtKB-KW"/>
</dbReference>
<organism evidence="16 17">
    <name type="scientific">Candidatus Korarchaeum cryptofilum</name>
    <dbReference type="NCBI Taxonomy" id="498846"/>
    <lineage>
        <taxon>Archaea</taxon>
        <taxon>Thermoproteota</taxon>
        <taxon>Candidatus Korarchaeia</taxon>
        <taxon>Candidatus Korarchaeales</taxon>
        <taxon>Candidatus Korarchaeaceae</taxon>
        <taxon>Candidatus Korarchaeum</taxon>
    </lineage>
</organism>
<feature type="domain" description="Aminoacyl-tRNA synthetase class Ia" evidence="14">
    <location>
        <begin position="19"/>
        <end position="573"/>
    </location>
</feature>
<comment type="caution">
    <text evidence="16">The sequence shown here is derived from an EMBL/GenBank/DDBJ whole genome shotgun (WGS) entry which is preliminary data.</text>
</comment>
<dbReference type="PRINTS" id="PR00986">
    <property type="entry name" value="TRNASYNTHVAL"/>
</dbReference>
<evidence type="ECO:0000256" key="3">
    <source>
        <dbReference type="ARBA" id="ARBA00022490"/>
    </source>
</evidence>
<dbReference type="FunFam" id="3.40.50.620:FF:000362">
    <property type="entry name" value="Valyl-tRNA synthetase"/>
    <property type="match status" value="1"/>
</dbReference>
<dbReference type="FunFam" id="1.10.730.10:FF:000033">
    <property type="entry name" value="Valine--tRNA ligase"/>
    <property type="match status" value="1"/>
</dbReference>
<keyword evidence="4 16" id="KW-0436">Ligase</keyword>
<dbReference type="PANTHER" id="PTHR11946">
    <property type="entry name" value="VALYL-TRNA SYNTHETASES"/>
    <property type="match status" value="1"/>
</dbReference>
<keyword evidence="3" id="KW-0963">Cytoplasm</keyword>
<comment type="subcellular location">
    <subcellularLocation>
        <location evidence="1">Cytoplasm</location>
    </subcellularLocation>
</comment>
<protein>
    <recommendedName>
        <fullName evidence="9 13">Valine--tRNA ligase</fullName>
        <ecNumber evidence="2 13">6.1.1.9</ecNumber>
    </recommendedName>
</protein>
<dbReference type="SUPFAM" id="SSF47323">
    <property type="entry name" value="Anticodon-binding domain of a subclass of class I aminoacyl-tRNA synthetases"/>
    <property type="match status" value="1"/>
</dbReference>
<sequence length="775" mass="91358">MLEPKLKEKHWSPEMELQIQRIWNEERIYKFDPNTEKPTFSIDTPPPYASGKWHIAAAIHYSQIDMIARTMRMMGYEVYFPLGIDRNGLPVEVETEKRYKIRMFEYPREEFIKLCREFLDEAEQDIVSITKRLGISFTTEQYFQTDSELWRMVTQATFIDAWNKGFIYEDYRPNVYCPRCRTTLADAEVEYSEIPTKLVYLRFGVEGSDEKVTIATTRPELLPACRAVIYNPDDSRYHWLRGKRVVTPLGDIVPVLEHPYADPEFGTGLVMVCSYGDKMDVQLFRELGLDPRIVVDEDGLMNEAAGRYKGLTISEARQRIVEDLEREGFLERVEDIIHRTPVCWRCKTPLEIIPMREYYLKQVDFIKELENYLNTVRFYPEWSSNYWREWLRSISSDWPISRRRYYATEIPVWYCKKCGKPVLPSPGRYYRPWKDEPPFDKCPHCGSSEGFEGETRVFDTWFDSSISPLVYNGYLWNDDIFKKLGPSDLRPQGKDIVRTWLHYTFLRVHQILGRQAFKHVWLSGMGLDAQGRAMHKSLGNVIYPWPLFEKYGADAVRFFGAAEAHHGSDLRISERKIEGAYKFLQKLWNVARFISQFEEPEGRVDLQPADLWILGRLNRAIERALNGYRNFDFFDPANEVRSFVWDVFAPHYIELVKERAYGIGDEGEAKSARWTLHQVLRAVLKLSAPIIPHITDYIWRQIYGGSVHLERLPEPRDEYYTDYLKLGEALMEFNSSVWRMRKEKNLSMREPIKVEIPEELSPFKSDLVRLHKISD</sequence>
<evidence type="ECO:0000259" key="15">
    <source>
        <dbReference type="Pfam" id="PF08264"/>
    </source>
</evidence>
<dbReference type="InterPro" id="IPR014729">
    <property type="entry name" value="Rossmann-like_a/b/a_fold"/>
</dbReference>
<dbReference type="SUPFAM" id="SSF52374">
    <property type="entry name" value="Nucleotidylyl transferase"/>
    <property type="match status" value="1"/>
</dbReference>
<evidence type="ECO:0000256" key="4">
    <source>
        <dbReference type="ARBA" id="ARBA00022598"/>
    </source>
</evidence>
<comment type="function">
    <text evidence="11">Catalyzes the attachment of valine to tRNA(Val). As ValRS can inadvertently accommodate and process structurally similar amino acids such as threonine, to avoid such errors, it has a 'posttransfer' editing activity that hydrolyzes mischarged Thr-tRNA(Val) in a tRNA-dependent manner.</text>
</comment>
<dbReference type="InterPro" id="IPR009008">
    <property type="entry name" value="Val/Leu/Ile-tRNA-synth_edit"/>
</dbReference>
<evidence type="ECO:0000259" key="14">
    <source>
        <dbReference type="Pfam" id="PF00133"/>
    </source>
</evidence>
<evidence type="ECO:0000256" key="9">
    <source>
        <dbReference type="ARBA" id="ARBA00024407"/>
    </source>
</evidence>
<evidence type="ECO:0000256" key="12">
    <source>
        <dbReference type="ARBA" id="ARBA00061452"/>
    </source>
</evidence>
<dbReference type="InterPro" id="IPR013155">
    <property type="entry name" value="M/V/L/I-tRNA-synth_anticd-bd"/>
</dbReference>
<dbReference type="InterPro" id="IPR033705">
    <property type="entry name" value="Anticodon_Ia_Val"/>
</dbReference>
<dbReference type="GO" id="GO:0005829">
    <property type="term" value="C:cytosol"/>
    <property type="evidence" value="ECO:0007669"/>
    <property type="project" value="TreeGrafter"/>
</dbReference>
<dbReference type="Pfam" id="PF08264">
    <property type="entry name" value="Anticodon_1"/>
    <property type="match status" value="1"/>
</dbReference>
<dbReference type="EMBL" id="RCOR01000045">
    <property type="protein sequence ID" value="RSN67302.1"/>
    <property type="molecule type" value="Genomic_DNA"/>
</dbReference>
<evidence type="ECO:0000256" key="1">
    <source>
        <dbReference type="ARBA" id="ARBA00004496"/>
    </source>
</evidence>
<gene>
    <name evidence="16" type="ORF">D9Q81_08720</name>
</gene>